<sequence>MQLESLELKALQNLLESFEHQSSEVIDRQPTPAGFFTIIRLGESVPRLSQKSERIWKFKHPQLCGGGFFVCWQVSDVELCLEAVSNNGRWPADMLTAV</sequence>
<dbReference type="EMBL" id="WLYI01000010">
    <property type="protein sequence ID" value="MTD19301.1"/>
    <property type="molecule type" value="Genomic_DNA"/>
</dbReference>
<protein>
    <submittedName>
        <fullName evidence="2">Uncharacterized protein</fullName>
    </submittedName>
</protein>
<dbReference type="RefSeq" id="WP_154743015.1">
    <property type="nucleotide sequence ID" value="NZ_JBHSTG010000041.1"/>
</dbReference>
<dbReference type="AlphaFoldDB" id="A0A7X2UX07"/>
<dbReference type="OrthoDB" id="6924111at2"/>
<dbReference type="Proteomes" id="UP000431485">
    <property type="component" value="Unassembled WGS sequence"/>
</dbReference>
<organism evidence="2 3">
    <name type="scientific">Pseudomonas karstica</name>
    <dbReference type="NCBI Taxonomy" id="1055468"/>
    <lineage>
        <taxon>Bacteria</taxon>
        <taxon>Pseudomonadati</taxon>
        <taxon>Pseudomonadota</taxon>
        <taxon>Gammaproteobacteria</taxon>
        <taxon>Pseudomonadales</taxon>
        <taxon>Pseudomonadaceae</taxon>
        <taxon>Pseudomonas</taxon>
    </lineage>
</organism>
<evidence type="ECO:0000313" key="3">
    <source>
        <dbReference type="Proteomes" id="UP000431485"/>
    </source>
</evidence>
<reference evidence="2 3" key="1">
    <citation type="submission" date="2019-11" db="EMBL/GenBank/DDBJ databases">
        <title>Pseudmonas karstica sp. nov. and Pseudomonas spelaei sp. nov. from caves.</title>
        <authorList>
            <person name="Zeman M."/>
        </authorList>
    </citation>
    <scope>NUCLEOTIDE SEQUENCE [LARGE SCALE GENOMIC DNA]</scope>
    <source>
        <strain evidence="2 3">CCM 7891</strain>
    </source>
</reference>
<name>A0A7X2UX07_9PSED</name>
<accession>A0A7X2UX07</accession>
<evidence type="ECO:0000256" key="1">
    <source>
        <dbReference type="SAM" id="Coils"/>
    </source>
</evidence>
<evidence type="ECO:0000313" key="2">
    <source>
        <dbReference type="EMBL" id="MTD19301.1"/>
    </source>
</evidence>
<proteinExistence type="predicted"/>
<feature type="coiled-coil region" evidence="1">
    <location>
        <begin position="1"/>
        <end position="28"/>
    </location>
</feature>
<keyword evidence="3" id="KW-1185">Reference proteome</keyword>
<keyword evidence="1" id="KW-0175">Coiled coil</keyword>
<comment type="caution">
    <text evidence="2">The sequence shown here is derived from an EMBL/GenBank/DDBJ whole genome shotgun (WGS) entry which is preliminary data.</text>
</comment>
<gene>
    <name evidence="2" type="ORF">GIR22_09095</name>
</gene>